<sequence>MFAIFFESAILIRSGLYGSFDQLGIGNIVIIASQLCLAGIVVLLLDEMLEKGYGLGSGISLFIATNVCESIFWNCFSPTTLHTAKGIQFEGAVVEVLHVGLRSDRSLKRLFSVFSLNPGCHERRFSEHLQSAIDLRRVLDRHLLGGLQI</sequence>
<dbReference type="EMBL" id="JBDODL010000747">
    <property type="protein sequence ID" value="MES1920579.1"/>
    <property type="molecule type" value="Genomic_DNA"/>
</dbReference>
<dbReference type="SUPFAM" id="SSF103491">
    <property type="entry name" value="Preprotein translocase SecY subunit"/>
    <property type="match status" value="1"/>
</dbReference>
<dbReference type="InterPro" id="IPR002208">
    <property type="entry name" value="SecY/SEC61-alpha"/>
</dbReference>
<dbReference type="Proteomes" id="UP001439008">
    <property type="component" value="Unassembled WGS sequence"/>
</dbReference>
<name>A0ABV2AMA5_9EUKA</name>
<comment type="similarity">
    <text evidence="1">Belongs to the SecY/SEC61-alpha family.</text>
</comment>
<gene>
    <name evidence="3" type="ORF">MHBO_002236</name>
</gene>
<keyword evidence="2" id="KW-0812">Transmembrane</keyword>
<keyword evidence="4" id="KW-1185">Reference proteome</keyword>
<feature type="transmembrane region" description="Helical" evidence="2">
    <location>
        <begin position="23"/>
        <end position="45"/>
    </location>
</feature>
<comment type="caution">
    <text evidence="3">The sequence shown here is derived from an EMBL/GenBank/DDBJ whole genome shotgun (WGS) entry which is preliminary data.</text>
</comment>
<protein>
    <submittedName>
        <fullName evidence="3">Uncharacterized protein</fullName>
    </submittedName>
</protein>
<dbReference type="Gene3D" id="1.10.3370.10">
    <property type="entry name" value="SecY subunit domain"/>
    <property type="match status" value="1"/>
</dbReference>
<evidence type="ECO:0000313" key="3">
    <source>
        <dbReference type="EMBL" id="MES1920579.1"/>
    </source>
</evidence>
<keyword evidence="2" id="KW-0472">Membrane</keyword>
<evidence type="ECO:0000256" key="2">
    <source>
        <dbReference type="SAM" id="Phobius"/>
    </source>
</evidence>
<reference evidence="3 4" key="1">
    <citation type="journal article" date="2024" name="BMC Biol.">
        <title>Comparative genomics of Ascetosporea gives new insight into the evolutionary basis for animal parasitism in Rhizaria.</title>
        <authorList>
            <person name="Hiltunen Thoren M."/>
            <person name="Onut-Brannstrom I."/>
            <person name="Alfjorden A."/>
            <person name="Peckova H."/>
            <person name="Swords F."/>
            <person name="Hooper C."/>
            <person name="Holzer A.S."/>
            <person name="Bass D."/>
            <person name="Burki F."/>
        </authorList>
    </citation>
    <scope>NUCLEOTIDE SEQUENCE [LARGE SCALE GENOMIC DNA]</scope>
    <source>
        <strain evidence="3">20-A016</strain>
    </source>
</reference>
<dbReference type="PANTHER" id="PTHR10906">
    <property type="entry name" value="SECY/SEC61-ALPHA FAMILY MEMBER"/>
    <property type="match status" value="1"/>
</dbReference>
<dbReference type="InterPro" id="IPR023201">
    <property type="entry name" value="SecY_dom_sf"/>
</dbReference>
<evidence type="ECO:0000256" key="1">
    <source>
        <dbReference type="RuleBase" id="RU004349"/>
    </source>
</evidence>
<proteinExistence type="inferred from homology"/>
<keyword evidence="2" id="KW-1133">Transmembrane helix</keyword>
<organism evidence="3 4">
    <name type="scientific">Bonamia ostreae</name>
    <dbReference type="NCBI Taxonomy" id="126728"/>
    <lineage>
        <taxon>Eukaryota</taxon>
        <taxon>Sar</taxon>
        <taxon>Rhizaria</taxon>
        <taxon>Endomyxa</taxon>
        <taxon>Ascetosporea</taxon>
        <taxon>Haplosporida</taxon>
        <taxon>Bonamia</taxon>
    </lineage>
</organism>
<accession>A0ABV2AMA5</accession>
<dbReference type="Pfam" id="PF00344">
    <property type="entry name" value="SecY"/>
    <property type="match status" value="1"/>
</dbReference>
<evidence type="ECO:0000313" key="4">
    <source>
        <dbReference type="Proteomes" id="UP001439008"/>
    </source>
</evidence>